<dbReference type="Proteomes" id="UP000799777">
    <property type="component" value="Unassembled WGS sequence"/>
</dbReference>
<reference evidence="2" key="1">
    <citation type="journal article" date="2020" name="Stud. Mycol.">
        <title>101 Dothideomycetes genomes: a test case for predicting lifestyles and emergence of pathogens.</title>
        <authorList>
            <person name="Haridas S."/>
            <person name="Albert R."/>
            <person name="Binder M."/>
            <person name="Bloem J."/>
            <person name="Labutti K."/>
            <person name="Salamov A."/>
            <person name="Andreopoulos B."/>
            <person name="Baker S."/>
            <person name="Barry K."/>
            <person name="Bills G."/>
            <person name="Bluhm B."/>
            <person name="Cannon C."/>
            <person name="Castanera R."/>
            <person name="Culley D."/>
            <person name="Daum C."/>
            <person name="Ezra D."/>
            <person name="Gonzalez J."/>
            <person name="Henrissat B."/>
            <person name="Kuo A."/>
            <person name="Liang C."/>
            <person name="Lipzen A."/>
            <person name="Lutzoni F."/>
            <person name="Magnuson J."/>
            <person name="Mondo S."/>
            <person name="Nolan M."/>
            <person name="Ohm R."/>
            <person name="Pangilinan J."/>
            <person name="Park H.-J."/>
            <person name="Ramirez L."/>
            <person name="Alfaro M."/>
            <person name="Sun H."/>
            <person name="Tritt A."/>
            <person name="Yoshinaga Y."/>
            <person name="Zwiers L.-H."/>
            <person name="Turgeon B."/>
            <person name="Goodwin S."/>
            <person name="Spatafora J."/>
            <person name="Crous P."/>
            <person name="Grigoriev I."/>
        </authorList>
    </citation>
    <scope>NUCLEOTIDE SEQUENCE</scope>
    <source>
        <strain evidence="2">CBS 110217</strain>
    </source>
</reference>
<keyword evidence="3" id="KW-1185">Reference proteome</keyword>
<feature type="region of interest" description="Disordered" evidence="1">
    <location>
        <begin position="272"/>
        <end position="310"/>
    </location>
</feature>
<feature type="compositionally biased region" description="Basic and acidic residues" evidence="1">
    <location>
        <begin position="15"/>
        <end position="27"/>
    </location>
</feature>
<dbReference type="AlphaFoldDB" id="A0A9P4HM29"/>
<feature type="region of interest" description="Disordered" evidence="1">
    <location>
        <begin position="508"/>
        <end position="564"/>
    </location>
</feature>
<feature type="region of interest" description="Disordered" evidence="1">
    <location>
        <begin position="222"/>
        <end position="251"/>
    </location>
</feature>
<dbReference type="OrthoDB" id="5288142at2759"/>
<feature type="compositionally biased region" description="Acidic residues" evidence="1">
    <location>
        <begin position="543"/>
        <end position="561"/>
    </location>
</feature>
<feature type="compositionally biased region" description="Basic and acidic residues" evidence="1">
    <location>
        <begin position="513"/>
        <end position="542"/>
    </location>
</feature>
<gene>
    <name evidence="2" type="ORF">EK21DRAFT_51753</name>
</gene>
<feature type="region of interest" description="Disordered" evidence="1">
    <location>
        <begin position="723"/>
        <end position="772"/>
    </location>
</feature>
<feature type="compositionally biased region" description="Basic and acidic residues" evidence="1">
    <location>
        <begin position="229"/>
        <end position="243"/>
    </location>
</feature>
<feature type="region of interest" description="Disordered" evidence="1">
    <location>
        <begin position="1"/>
        <end position="27"/>
    </location>
</feature>
<dbReference type="EMBL" id="ML978154">
    <property type="protein sequence ID" value="KAF2036793.1"/>
    <property type="molecule type" value="Genomic_DNA"/>
</dbReference>
<organism evidence="2 3">
    <name type="scientific">Setomelanomma holmii</name>
    <dbReference type="NCBI Taxonomy" id="210430"/>
    <lineage>
        <taxon>Eukaryota</taxon>
        <taxon>Fungi</taxon>
        <taxon>Dikarya</taxon>
        <taxon>Ascomycota</taxon>
        <taxon>Pezizomycotina</taxon>
        <taxon>Dothideomycetes</taxon>
        <taxon>Pleosporomycetidae</taxon>
        <taxon>Pleosporales</taxon>
        <taxon>Pleosporineae</taxon>
        <taxon>Phaeosphaeriaceae</taxon>
        <taxon>Setomelanomma</taxon>
    </lineage>
</organism>
<feature type="region of interest" description="Disordered" evidence="1">
    <location>
        <begin position="435"/>
        <end position="487"/>
    </location>
</feature>
<proteinExistence type="predicted"/>
<sequence length="998" mass="111523">MASPPSIAQPVPARSPEKASVDLRHPIPDLQSLQGAYVGNIERLEEHAERMSESGSDLGEEIRRLNLELKRSDSRQSREGPTRQFSTRSRNVSTSSHANSIVDVNGAARWGGYSPGGYVTSPVGSLRSGSWSNPSASIQRQRSESKASRLGQVMHPDEVAEESDAFRKHAGSPQSLKSAPLAVRNADSPPPQDTRRVSSFTRKYDEIANELRDELRHSVILDQPSVQADDYHNQYNNHHDYPDRPPTAASTDTTRQARTLWQDFDGVHCPDTVPEEEPTPSYGSHSRHSSYNSMLRQPYSQAQGAPPPDDSMVFYPAPVPKMLNLPKRLSQLPAANIQARRRTQLLDSMQVEKRQSAPLIGEMLGEPSKPKQNRKSMAALPPQLRASAYFDQVAPTQEFAVQGESAEDTLDSILNASARAPVFAFTDHPFAGHVGNEVYGPEQRRRASKLPEVPPTLEETKRRSSFNLLDTKRNSSGDPLNKLRKRNSSADMNLLVVMASESRMSLGDELDEHDPNARGPEAQDDHTQARRSHDDEDGRNPDDVYDEEHMEDEQEPEEPEEQPYFGAPTTLLAELQMRKAKQKSRNLVYQTLVDEGKMPVHRTLLELNDTAEKEKQKRMKKKINLAWEAAAEDEDSEDDVPLGVLYQKNRPTRSEMDRPVAHLAVPTTTTPGPETDEEEGETLADRMRRLKEKKELDTALGEDVRKSTISMDFASEMLNTIGVTEDAEKNKHAPQPTPSPGAEEEETLGQRRARLQAEAAARGETAPTRPGLRTRMSMADVLSANPIDVHNQARKMSDQQLISHLPEGSLLQQNIKAEERRKAERLQANMRSSSFGAYDPLVRAAPAKNDDDTPLALKIQAYKNKMSGLPTTQAPGMMYNNMGNMSSMTLNDPRQSMMGMNGMGMMSQPNLNMMQQPQMMPMNMNMGMMGMQPGMNFQYPQVNGMNGMRQNSMMNMPMGMQVNGMMMPMGMNGMGMMMPPMDPRQRDNIDRWMQGIQH</sequence>
<comment type="caution">
    <text evidence="2">The sequence shown here is derived from an EMBL/GenBank/DDBJ whole genome shotgun (WGS) entry which is preliminary data.</text>
</comment>
<name>A0A9P4HM29_9PLEO</name>
<feature type="compositionally biased region" description="Polar residues" evidence="1">
    <location>
        <begin position="83"/>
        <end position="99"/>
    </location>
</feature>
<feature type="region of interest" description="Disordered" evidence="1">
    <location>
        <begin position="47"/>
        <end position="99"/>
    </location>
</feature>
<feature type="compositionally biased region" description="Polar residues" evidence="1">
    <location>
        <begin position="127"/>
        <end position="140"/>
    </location>
</feature>
<evidence type="ECO:0000313" key="3">
    <source>
        <dbReference type="Proteomes" id="UP000799777"/>
    </source>
</evidence>
<protein>
    <submittedName>
        <fullName evidence="2">Uncharacterized protein</fullName>
    </submittedName>
</protein>
<accession>A0A9P4HM29</accession>
<feature type="region of interest" description="Disordered" evidence="1">
    <location>
        <begin position="111"/>
        <end position="200"/>
    </location>
</feature>
<feature type="compositionally biased region" description="Basic and acidic residues" evidence="1">
    <location>
        <begin position="60"/>
        <end position="81"/>
    </location>
</feature>
<evidence type="ECO:0000313" key="2">
    <source>
        <dbReference type="EMBL" id="KAF2036793.1"/>
    </source>
</evidence>
<evidence type="ECO:0000256" key="1">
    <source>
        <dbReference type="SAM" id="MobiDB-lite"/>
    </source>
</evidence>
<feature type="compositionally biased region" description="Polar residues" evidence="1">
    <location>
        <begin position="281"/>
        <end position="303"/>
    </location>
</feature>